<organism evidence="6 7">
    <name type="scientific">Clostridium collagenovorans DSM 3089</name>
    <dbReference type="NCBI Taxonomy" id="1121306"/>
    <lineage>
        <taxon>Bacteria</taxon>
        <taxon>Bacillati</taxon>
        <taxon>Bacillota</taxon>
        <taxon>Clostridia</taxon>
        <taxon>Eubacteriales</taxon>
        <taxon>Clostridiaceae</taxon>
        <taxon>Clostridium</taxon>
    </lineage>
</organism>
<evidence type="ECO:0000256" key="3">
    <source>
        <dbReference type="ARBA" id="ARBA00022741"/>
    </source>
</evidence>
<evidence type="ECO:0000256" key="1">
    <source>
        <dbReference type="ARBA" id="ARBA00005417"/>
    </source>
</evidence>
<protein>
    <submittedName>
        <fullName evidence="6">ABC-2 type transport system ATP-binding protein</fullName>
    </submittedName>
</protein>
<dbReference type="RefSeq" id="WP_072830838.1">
    <property type="nucleotide sequence ID" value="NZ_FQXP01000004.1"/>
</dbReference>
<keyword evidence="3" id="KW-0547">Nucleotide-binding</keyword>
<dbReference type="SUPFAM" id="SSF52540">
    <property type="entry name" value="P-loop containing nucleoside triphosphate hydrolases"/>
    <property type="match status" value="1"/>
</dbReference>
<dbReference type="Pfam" id="PF00005">
    <property type="entry name" value="ABC_tran"/>
    <property type="match status" value="1"/>
</dbReference>
<dbReference type="PANTHER" id="PTHR43335:SF4">
    <property type="entry name" value="ABC TRANSPORTER, ATP-BINDING PROTEIN"/>
    <property type="match status" value="1"/>
</dbReference>
<dbReference type="InterPro" id="IPR003593">
    <property type="entry name" value="AAA+_ATPase"/>
</dbReference>
<dbReference type="OrthoDB" id="9809205at2"/>
<dbReference type="InterPro" id="IPR003439">
    <property type="entry name" value="ABC_transporter-like_ATP-bd"/>
</dbReference>
<dbReference type="PANTHER" id="PTHR43335">
    <property type="entry name" value="ABC TRANSPORTER, ATP-BINDING PROTEIN"/>
    <property type="match status" value="1"/>
</dbReference>
<dbReference type="Proteomes" id="UP000184526">
    <property type="component" value="Unassembled WGS sequence"/>
</dbReference>
<dbReference type="EMBL" id="FQXP01000004">
    <property type="protein sequence ID" value="SHH69846.1"/>
    <property type="molecule type" value="Genomic_DNA"/>
</dbReference>
<dbReference type="GO" id="GO:0016887">
    <property type="term" value="F:ATP hydrolysis activity"/>
    <property type="evidence" value="ECO:0007669"/>
    <property type="project" value="InterPro"/>
</dbReference>
<evidence type="ECO:0000256" key="4">
    <source>
        <dbReference type="ARBA" id="ARBA00022840"/>
    </source>
</evidence>
<gene>
    <name evidence="6" type="ORF">SAMN02745196_01086</name>
</gene>
<keyword evidence="2" id="KW-0813">Transport</keyword>
<dbReference type="PROSITE" id="PS00211">
    <property type="entry name" value="ABC_TRANSPORTER_1"/>
    <property type="match status" value="1"/>
</dbReference>
<proteinExistence type="inferred from homology"/>
<reference evidence="6 7" key="1">
    <citation type="submission" date="2016-11" db="EMBL/GenBank/DDBJ databases">
        <authorList>
            <person name="Jaros S."/>
            <person name="Januszkiewicz K."/>
            <person name="Wedrychowicz H."/>
        </authorList>
    </citation>
    <scope>NUCLEOTIDE SEQUENCE [LARGE SCALE GENOMIC DNA]</scope>
    <source>
        <strain evidence="6 7">DSM 3089</strain>
    </source>
</reference>
<evidence type="ECO:0000256" key="2">
    <source>
        <dbReference type="ARBA" id="ARBA00022448"/>
    </source>
</evidence>
<dbReference type="PROSITE" id="PS50893">
    <property type="entry name" value="ABC_TRANSPORTER_2"/>
    <property type="match status" value="1"/>
</dbReference>
<evidence type="ECO:0000313" key="7">
    <source>
        <dbReference type="Proteomes" id="UP000184526"/>
    </source>
</evidence>
<comment type="similarity">
    <text evidence="1">Belongs to the ABC transporter superfamily.</text>
</comment>
<keyword evidence="4 6" id="KW-0067">ATP-binding</keyword>
<keyword evidence="7" id="KW-1185">Reference proteome</keyword>
<dbReference type="InterPro" id="IPR017871">
    <property type="entry name" value="ABC_transporter-like_CS"/>
</dbReference>
<dbReference type="InterPro" id="IPR027417">
    <property type="entry name" value="P-loop_NTPase"/>
</dbReference>
<sequence length="213" mass="23606">MKNNIIQINNLSKIVGSKVILDKVNLNLEPGKIYGIVGRNGSGKTMLFKSICGFIKPSEGEIFVFNKAIHKGDLPEDTGVIIENPGFLLQYSGFKNLEMLASIKHCIGEQQIKDSINLLGLDAEDKTPVKKYSLGMKQRLGIAQAIMENPKLLILDEPMNGLDEEGVELVRDLLLKLKSQNVTILIASHNKEDIEILCDEIYKMNSGKLSLIL</sequence>
<dbReference type="GO" id="GO:0005524">
    <property type="term" value="F:ATP binding"/>
    <property type="evidence" value="ECO:0007669"/>
    <property type="project" value="UniProtKB-KW"/>
</dbReference>
<dbReference type="AlphaFoldDB" id="A0A1M5V3R9"/>
<name>A0A1M5V3R9_9CLOT</name>
<dbReference type="Gene3D" id="3.40.50.300">
    <property type="entry name" value="P-loop containing nucleotide triphosphate hydrolases"/>
    <property type="match status" value="1"/>
</dbReference>
<dbReference type="STRING" id="1121306.SAMN02745196_01086"/>
<evidence type="ECO:0000313" key="6">
    <source>
        <dbReference type="EMBL" id="SHH69846.1"/>
    </source>
</evidence>
<evidence type="ECO:0000259" key="5">
    <source>
        <dbReference type="PROSITE" id="PS50893"/>
    </source>
</evidence>
<accession>A0A1M5V3R9</accession>
<feature type="domain" description="ABC transporter" evidence="5">
    <location>
        <begin position="6"/>
        <end position="212"/>
    </location>
</feature>
<dbReference type="SMART" id="SM00382">
    <property type="entry name" value="AAA"/>
    <property type="match status" value="1"/>
</dbReference>